<accession>C6RGX2</accession>
<dbReference type="NCBIfam" id="TIGR03590">
    <property type="entry name" value="PseG"/>
    <property type="match status" value="1"/>
</dbReference>
<dbReference type="AlphaFoldDB" id="C6RGX2"/>
<dbReference type="Proteomes" id="UP000003107">
    <property type="component" value="Unassembled WGS sequence"/>
</dbReference>
<feature type="binding site" evidence="2">
    <location>
        <position position="245"/>
    </location>
    <ligand>
        <name>substrate</name>
    </ligand>
</feature>
<reference evidence="3 4" key="1">
    <citation type="submission" date="2009-07" db="EMBL/GenBank/DDBJ databases">
        <authorList>
            <person name="Madupu R."/>
            <person name="Sebastian Y."/>
            <person name="Durkin A.S."/>
            <person name="Torralba M."/>
            <person name="Methe B."/>
            <person name="Sutton G.G."/>
            <person name="Strausberg R.L."/>
            <person name="Nelson K.E."/>
        </authorList>
    </citation>
    <scope>NUCLEOTIDE SEQUENCE [LARGE SCALE GENOMIC DNA]</scope>
    <source>
        <strain evidence="3 4">RM3277</strain>
    </source>
</reference>
<organism evidence="3 4">
    <name type="scientific">Campylobacter showae RM3277</name>
    <dbReference type="NCBI Taxonomy" id="553219"/>
    <lineage>
        <taxon>Bacteria</taxon>
        <taxon>Pseudomonadati</taxon>
        <taxon>Campylobacterota</taxon>
        <taxon>Epsilonproteobacteria</taxon>
        <taxon>Campylobacterales</taxon>
        <taxon>Campylobacteraceae</taxon>
        <taxon>Campylobacter</taxon>
    </lineage>
</organism>
<feature type="binding site" evidence="2">
    <location>
        <begin position="240"/>
        <end position="241"/>
    </location>
    <ligand>
        <name>substrate</name>
    </ligand>
</feature>
<dbReference type="OrthoDB" id="9788924at2"/>
<dbReference type="EMBL" id="ACVQ01000022">
    <property type="protein sequence ID" value="EET79328.1"/>
    <property type="molecule type" value="Genomic_DNA"/>
</dbReference>
<dbReference type="RefSeq" id="WP_002948818.1">
    <property type="nucleotide sequence ID" value="NZ_ACVQ01000022.1"/>
</dbReference>
<keyword evidence="4" id="KW-1185">Reference proteome</keyword>
<proteinExistence type="predicted"/>
<dbReference type="Gene3D" id="3.40.50.2000">
    <property type="entry name" value="Glycogen Phosphorylase B"/>
    <property type="match status" value="1"/>
</dbReference>
<dbReference type="InterPro" id="IPR020023">
    <property type="entry name" value="PseG"/>
</dbReference>
<comment type="caution">
    <text evidence="3">The sequence shown here is derived from an EMBL/GenBank/DDBJ whole genome shotgun (WGS) entry which is preliminary data.</text>
</comment>
<evidence type="ECO:0000256" key="2">
    <source>
        <dbReference type="PIRSR" id="PIRSR620023-2"/>
    </source>
</evidence>
<dbReference type="STRING" id="553219.CAMSH0001_1606"/>
<sequence>MNFDKISNLKTLIRADSGSKIGHGHVRRDLILAQNFKDVSFACIDLPGSLASEIPYPVFTLKSADVNELVNLIKEHKFELLVIDHYGISAADEKLIKEQTSVQILSFDDNYKEHFCDYLLNVNIYAQPQKYANLVPKGCELIFSPLVRSEFYGEAKIKREKKFNYLIVLGGTDALNLTAKIASNLLAKNKKVAVITTSANVNLSNLQILADSEPNFSLFINPNEVARLMNESEILVISASSLVNEALVLGAKFKAVRVADNQNEMAQWLAANGREIYEADEICLSL</sequence>
<feature type="binding site" evidence="2">
    <location>
        <position position="148"/>
    </location>
    <ligand>
        <name>substrate</name>
    </ligand>
</feature>
<dbReference type="eggNOG" id="COG3980">
    <property type="taxonomic scope" value="Bacteria"/>
</dbReference>
<feature type="active site" description="Proton acceptor" evidence="1">
    <location>
        <position position="25"/>
    </location>
</feature>
<gene>
    <name evidence="3" type="primary">pseG</name>
    <name evidence="3" type="ORF">CAMSH0001_1606</name>
</gene>
<evidence type="ECO:0000313" key="3">
    <source>
        <dbReference type="EMBL" id="EET79328.1"/>
    </source>
</evidence>
<evidence type="ECO:0000256" key="1">
    <source>
        <dbReference type="PIRSR" id="PIRSR620023-1"/>
    </source>
</evidence>
<protein>
    <submittedName>
        <fullName evidence="3">Pseudaminic acid biosynthesis-associated protein PseG</fullName>
    </submittedName>
</protein>
<name>C6RGX2_9BACT</name>
<dbReference type="GeneID" id="60991239"/>
<evidence type="ECO:0000313" key="4">
    <source>
        <dbReference type="Proteomes" id="UP000003107"/>
    </source>
</evidence>
<dbReference type="Gene3D" id="3.40.50.11190">
    <property type="match status" value="1"/>
</dbReference>